<comment type="similarity">
    <text evidence="1">Belongs to the transposase 8 family.</text>
</comment>
<gene>
    <name evidence="3" type="ORF">C8D84_12016</name>
</gene>
<protein>
    <submittedName>
        <fullName evidence="3">Transposase</fullName>
    </submittedName>
</protein>
<evidence type="ECO:0000313" key="4">
    <source>
        <dbReference type="Proteomes" id="UP000245655"/>
    </source>
</evidence>
<keyword evidence="4" id="KW-1185">Reference proteome</keyword>
<dbReference type="Pfam" id="PF01527">
    <property type="entry name" value="HTH_Tnp_1"/>
    <property type="match status" value="1"/>
</dbReference>
<accession>A0A2V1ZDF3</accession>
<feature type="coiled-coil region" evidence="2">
    <location>
        <begin position="121"/>
        <end position="148"/>
    </location>
</feature>
<sequence length="165" mass="18982">MPRYSEERKQAILSKLLPPLSLSVAEVSRSEGIGLQTLYNWRAQAREQGHPMPSNHKTPDDWSSETKLATIIETATLSESELSEYCRSKGLYVEQIKAWRTDALQGFSSSKQQSLKDKRQQQSDRKQIKQLTRELARKEKALAETAALLVLRKKLEAFWEEFDDD</sequence>
<name>A0A2V1ZDF3_PSYIM</name>
<dbReference type="InterPro" id="IPR002514">
    <property type="entry name" value="Transposase_8"/>
</dbReference>
<dbReference type="SUPFAM" id="SSF46689">
    <property type="entry name" value="Homeodomain-like"/>
    <property type="match status" value="1"/>
</dbReference>
<dbReference type="InterPro" id="IPR009057">
    <property type="entry name" value="Homeodomain-like_sf"/>
</dbReference>
<evidence type="ECO:0000256" key="2">
    <source>
        <dbReference type="SAM" id="Coils"/>
    </source>
</evidence>
<dbReference type="GO" id="GO:0004803">
    <property type="term" value="F:transposase activity"/>
    <property type="evidence" value="ECO:0007669"/>
    <property type="project" value="InterPro"/>
</dbReference>
<reference evidence="3 4" key="1">
    <citation type="submission" date="2018-05" db="EMBL/GenBank/DDBJ databases">
        <title>Genomic Encyclopedia of Type Strains, Phase IV (KMG-IV): sequencing the most valuable type-strain genomes for metagenomic binning, comparative biology and taxonomic classification.</title>
        <authorList>
            <person name="Goeker M."/>
        </authorList>
    </citation>
    <scope>NUCLEOTIDE SEQUENCE [LARGE SCALE GENOMIC DNA]</scope>
    <source>
        <strain evidence="3 4">DSM 7229</strain>
    </source>
</reference>
<evidence type="ECO:0000256" key="1">
    <source>
        <dbReference type="ARBA" id="ARBA00009964"/>
    </source>
</evidence>
<dbReference type="GO" id="GO:0006313">
    <property type="term" value="P:DNA transposition"/>
    <property type="evidence" value="ECO:0007669"/>
    <property type="project" value="InterPro"/>
</dbReference>
<dbReference type="EMBL" id="QGGM01000020">
    <property type="protein sequence ID" value="PWK05617.1"/>
    <property type="molecule type" value="Genomic_DNA"/>
</dbReference>
<dbReference type="GO" id="GO:0003677">
    <property type="term" value="F:DNA binding"/>
    <property type="evidence" value="ECO:0007669"/>
    <property type="project" value="InterPro"/>
</dbReference>
<organism evidence="3 4">
    <name type="scientific">Psychrobacter immobilis</name>
    <dbReference type="NCBI Taxonomy" id="498"/>
    <lineage>
        <taxon>Bacteria</taxon>
        <taxon>Pseudomonadati</taxon>
        <taxon>Pseudomonadota</taxon>
        <taxon>Gammaproteobacteria</taxon>
        <taxon>Moraxellales</taxon>
        <taxon>Moraxellaceae</taxon>
        <taxon>Psychrobacter</taxon>
    </lineage>
</organism>
<keyword evidence="2" id="KW-0175">Coiled coil</keyword>
<dbReference type="Proteomes" id="UP000245655">
    <property type="component" value="Unassembled WGS sequence"/>
</dbReference>
<comment type="caution">
    <text evidence="3">The sequence shown here is derived from an EMBL/GenBank/DDBJ whole genome shotgun (WGS) entry which is preliminary data.</text>
</comment>
<dbReference type="AlphaFoldDB" id="A0A2V1ZDF3"/>
<proteinExistence type="inferred from homology"/>
<evidence type="ECO:0000313" key="3">
    <source>
        <dbReference type="EMBL" id="PWK05617.1"/>
    </source>
</evidence>